<feature type="transmembrane region" description="Helical" evidence="22">
    <location>
        <begin position="277"/>
        <end position="296"/>
    </location>
</feature>
<evidence type="ECO:0000256" key="22">
    <source>
        <dbReference type="SAM" id="Phobius"/>
    </source>
</evidence>
<keyword evidence="26" id="KW-1185">Reference proteome</keyword>
<evidence type="ECO:0000256" key="21">
    <source>
        <dbReference type="SAM" id="Coils"/>
    </source>
</evidence>
<dbReference type="InterPro" id="IPR003661">
    <property type="entry name" value="HisK_dim/P_dom"/>
</dbReference>
<comment type="subcellular location">
    <subcellularLocation>
        <location evidence="4">Cell membrane</location>
        <topology evidence="4">Multi-pass membrane protein</topology>
    </subcellularLocation>
</comment>
<evidence type="ECO:0000256" key="20">
    <source>
        <dbReference type="ARBA" id="ARBA00041776"/>
    </source>
</evidence>
<dbReference type="CDD" id="cd06225">
    <property type="entry name" value="HAMP"/>
    <property type="match status" value="1"/>
</dbReference>
<feature type="transmembrane region" description="Helical" evidence="22">
    <location>
        <begin position="838"/>
        <end position="861"/>
    </location>
</feature>
<keyword evidence="18" id="KW-0464">Manganese</keyword>
<keyword evidence="22" id="KW-1133">Transmembrane helix</keyword>
<dbReference type="RefSeq" id="WP_165143863.1">
    <property type="nucleotide sequence ID" value="NZ_JAALLT010000006.1"/>
</dbReference>
<dbReference type="PRINTS" id="PR00344">
    <property type="entry name" value="BCTRLSENSOR"/>
</dbReference>
<name>A0A6M1SYG6_9BACT</name>
<dbReference type="PROSITE" id="PS50109">
    <property type="entry name" value="HIS_KIN"/>
    <property type="match status" value="1"/>
</dbReference>
<dbReference type="GO" id="GO:0004721">
    <property type="term" value="F:phosphoprotein phosphatase activity"/>
    <property type="evidence" value="ECO:0007669"/>
    <property type="project" value="UniProtKB-KW"/>
</dbReference>
<evidence type="ECO:0000256" key="8">
    <source>
        <dbReference type="ARBA" id="ARBA00022679"/>
    </source>
</evidence>
<accession>A0A6M1SYG6</accession>
<dbReference type="EC" id="2.7.13.3" evidence="5"/>
<keyword evidence="9" id="KW-0547">Nucleotide-binding</keyword>
<feature type="transmembrane region" description="Helical" evidence="22">
    <location>
        <begin position="461"/>
        <end position="483"/>
    </location>
</feature>
<organism evidence="25 26">
    <name type="scientific">Halalkalibaculum roseum</name>
    <dbReference type="NCBI Taxonomy" id="2709311"/>
    <lineage>
        <taxon>Bacteria</taxon>
        <taxon>Pseudomonadati</taxon>
        <taxon>Balneolota</taxon>
        <taxon>Balneolia</taxon>
        <taxon>Balneolales</taxon>
        <taxon>Balneolaceae</taxon>
        <taxon>Halalkalibaculum</taxon>
    </lineage>
</organism>
<dbReference type="CDD" id="cd00082">
    <property type="entry name" value="HisKA"/>
    <property type="match status" value="1"/>
</dbReference>
<dbReference type="SUPFAM" id="SSF47384">
    <property type="entry name" value="Homodimeric domain of signal transducing histidine kinase"/>
    <property type="match status" value="1"/>
</dbReference>
<comment type="caution">
    <text evidence="25">The sequence shown here is derived from an EMBL/GenBank/DDBJ whole genome shotgun (WGS) entry which is preliminary data.</text>
</comment>
<comment type="cofactor">
    <cofactor evidence="2">
        <name>Mn(2+)</name>
        <dbReference type="ChEBI" id="CHEBI:29035"/>
    </cofactor>
</comment>
<evidence type="ECO:0000256" key="16">
    <source>
        <dbReference type="ARBA" id="ARBA00023016"/>
    </source>
</evidence>
<proteinExistence type="predicted"/>
<evidence type="ECO:0000256" key="17">
    <source>
        <dbReference type="ARBA" id="ARBA00023026"/>
    </source>
</evidence>
<keyword evidence="13" id="KW-0460">Magnesium</keyword>
<dbReference type="InterPro" id="IPR003594">
    <property type="entry name" value="HATPase_dom"/>
</dbReference>
<keyword evidence="7" id="KW-0597">Phosphoprotein</keyword>
<keyword evidence="11" id="KW-0378">Hydrolase</keyword>
<feature type="domain" description="HAMP" evidence="24">
    <location>
        <begin position="1026"/>
        <end position="1078"/>
    </location>
</feature>
<dbReference type="InterPro" id="IPR036097">
    <property type="entry name" value="HisK_dim/P_sf"/>
</dbReference>
<dbReference type="InterPro" id="IPR004358">
    <property type="entry name" value="Sig_transdc_His_kin-like_C"/>
</dbReference>
<evidence type="ECO:0000256" key="19">
    <source>
        <dbReference type="ARBA" id="ARBA00040454"/>
    </source>
</evidence>
<evidence type="ECO:0000256" key="3">
    <source>
        <dbReference type="ARBA" id="ARBA00001946"/>
    </source>
</evidence>
<dbReference type="Gene3D" id="6.10.340.10">
    <property type="match status" value="1"/>
</dbReference>
<comment type="cofactor">
    <cofactor evidence="3">
        <name>Mg(2+)</name>
        <dbReference type="ChEBI" id="CHEBI:18420"/>
    </cofactor>
</comment>
<dbReference type="Gene3D" id="1.10.287.130">
    <property type="match status" value="1"/>
</dbReference>
<evidence type="ECO:0000256" key="14">
    <source>
        <dbReference type="ARBA" id="ARBA00022912"/>
    </source>
</evidence>
<evidence type="ECO:0000256" key="10">
    <source>
        <dbReference type="ARBA" id="ARBA00022777"/>
    </source>
</evidence>
<reference evidence="25 26" key="1">
    <citation type="submission" date="2020-02" db="EMBL/GenBank/DDBJ databases">
        <title>Balneolaceae bacterium YR4-1, complete genome.</title>
        <authorList>
            <person name="Li Y."/>
            <person name="Wu S."/>
        </authorList>
    </citation>
    <scope>NUCLEOTIDE SEQUENCE [LARGE SCALE GENOMIC DNA]</scope>
    <source>
        <strain evidence="25 26">YR4-1</strain>
    </source>
</reference>
<evidence type="ECO:0000313" key="26">
    <source>
        <dbReference type="Proteomes" id="UP000473278"/>
    </source>
</evidence>
<keyword evidence="21" id="KW-0175">Coiled coil</keyword>
<feature type="coiled-coil region" evidence="21">
    <location>
        <begin position="1059"/>
        <end position="1093"/>
    </location>
</feature>
<dbReference type="InterPro" id="IPR003660">
    <property type="entry name" value="HAMP_dom"/>
</dbReference>
<evidence type="ECO:0000256" key="11">
    <source>
        <dbReference type="ARBA" id="ARBA00022801"/>
    </source>
</evidence>
<gene>
    <name evidence="25" type="ORF">G3570_15890</name>
</gene>
<evidence type="ECO:0000256" key="2">
    <source>
        <dbReference type="ARBA" id="ARBA00001936"/>
    </source>
</evidence>
<dbReference type="InterPro" id="IPR050980">
    <property type="entry name" value="2C_sensor_his_kinase"/>
</dbReference>
<dbReference type="Pfam" id="PF00512">
    <property type="entry name" value="HisKA"/>
    <property type="match status" value="1"/>
</dbReference>
<dbReference type="SMART" id="SM00388">
    <property type="entry name" value="HisKA"/>
    <property type="match status" value="1"/>
</dbReference>
<evidence type="ECO:0000256" key="6">
    <source>
        <dbReference type="ARBA" id="ARBA00022475"/>
    </source>
</evidence>
<evidence type="ECO:0000256" key="18">
    <source>
        <dbReference type="ARBA" id="ARBA00023211"/>
    </source>
</evidence>
<keyword evidence="12" id="KW-0067">ATP-binding</keyword>
<feature type="domain" description="Histidine kinase" evidence="23">
    <location>
        <begin position="1095"/>
        <end position="1307"/>
    </location>
</feature>
<dbReference type="SMART" id="SM00387">
    <property type="entry name" value="HATPase_c"/>
    <property type="match status" value="1"/>
</dbReference>
<evidence type="ECO:0000313" key="25">
    <source>
        <dbReference type="EMBL" id="NGP78130.1"/>
    </source>
</evidence>
<dbReference type="Proteomes" id="UP000473278">
    <property type="component" value="Unassembled WGS sequence"/>
</dbReference>
<evidence type="ECO:0000256" key="12">
    <source>
        <dbReference type="ARBA" id="ARBA00022840"/>
    </source>
</evidence>
<evidence type="ECO:0000256" key="15">
    <source>
        <dbReference type="ARBA" id="ARBA00023012"/>
    </source>
</evidence>
<feature type="transmembrane region" description="Helical" evidence="22">
    <location>
        <begin position="357"/>
        <end position="381"/>
    </location>
</feature>
<keyword evidence="17" id="KW-0843">Virulence</keyword>
<dbReference type="InterPro" id="IPR005467">
    <property type="entry name" value="His_kinase_dom"/>
</dbReference>
<evidence type="ECO:0000256" key="7">
    <source>
        <dbReference type="ARBA" id="ARBA00022553"/>
    </source>
</evidence>
<keyword evidence="15" id="KW-0902">Two-component regulatory system</keyword>
<dbReference type="GO" id="GO:0005886">
    <property type="term" value="C:plasma membrane"/>
    <property type="evidence" value="ECO:0007669"/>
    <property type="project" value="UniProtKB-SubCell"/>
</dbReference>
<feature type="transmembrane region" description="Helical" evidence="22">
    <location>
        <begin position="1005"/>
        <end position="1024"/>
    </location>
</feature>
<dbReference type="GO" id="GO:0005524">
    <property type="term" value="F:ATP binding"/>
    <property type="evidence" value="ECO:0007669"/>
    <property type="project" value="UniProtKB-KW"/>
</dbReference>
<dbReference type="EMBL" id="JAALLT010000006">
    <property type="protein sequence ID" value="NGP78130.1"/>
    <property type="molecule type" value="Genomic_DNA"/>
</dbReference>
<keyword evidence="22" id="KW-0472">Membrane</keyword>
<evidence type="ECO:0000259" key="23">
    <source>
        <dbReference type="PROSITE" id="PS50109"/>
    </source>
</evidence>
<evidence type="ECO:0000256" key="1">
    <source>
        <dbReference type="ARBA" id="ARBA00000085"/>
    </source>
</evidence>
<dbReference type="Pfam" id="PF00672">
    <property type="entry name" value="HAMP"/>
    <property type="match status" value="1"/>
</dbReference>
<keyword evidence="8" id="KW-0808">Transferase</keyword>
<dbReference type="CDD" id="cd06174">
    <property type="entry name" value="MFS"/>
    <property type="match status" value="1"/>
</dbReference>
<feature type="transmembrane region" description="Helical" evidence="22">
    <location>
        <begin position="247"/>
        <end position="268"/>
    </location>
</feature>
<evidence type="ECO:0000256" key="4">
    <source>
        <dbReference type="ARBA" id="ARBA00004651"/>
    </source>
</evidence>
<comment type="catalytic activity">
    <reaction evidence="1">
        <text>ATP + protein L-histidine = ADP + protein N-phospho-L-histidine.</text>
        <dbReference type="EC" id="2.7.13.3"/>
    </reaction>
</comment>
<dbReference type="SUPFAM" id="SSF55874">
    <property type="entry name" value="ATPase domain of HSP90 chaperone/DNA topoisomerase II/histidine kinase"/>
    <property type="match status" value="1"/>
</dbReference>
<keyword evidence="16" id="KW-0346">Stress response</keyword>
<feature type="transmembrane region" description="Helical" evidence="22">
    <location>
        <begin position="795"/>
        <end position="817"/>
    </location>
</feature>
<keyword evidence="10" id="KW-0418">Kinase</keyword>
<feature type="transmembrane region" description="Helical" evidence="22">
    <location>
        <begin position="435"/>
        <end position="455"/>
    </location>
</feature>
<protein>
    <recommendedName>
        <fullName evidence="19">Signal transduction histidine-protein kinase/phosphatase MprB</fullName>
        <ecNumber evidence="5">2.7.13.3</ecNumber>
    </recommendedName>
    <alternativeName>
        <fullName evidence="20">Mycobacterial persistence regulator B</fullName>
    </alternativeName>
</protein>
<evidence type="ECO:0000259" key="24">
    <source>
        <dbReference type="PROSITE" id="PS50885"/>
    </source>
</evidence>
<dbReference type="SUPFAM" id="SSF158472">
    <property type="entry name" value="HAMP domain-like"/>
    <property type="match status" value="1"/>
</dbReference>
<keyword evidence="22" id="KW-0812">Transmembrane</keyword>
<evidence type="ECO:0000256" key="13">
    <source>
        <dbReference type="ARBA" id="ARBA00022842"/>
    </source>
</evidence>
<dbReference type="GO" id="GO:0000155">
    <property type="term" value="F:phosphorelay sensor kinase activity"/>
    <property type="evidence" value="ECO:0007669"/>
    <property type="project" value="InterPro"/>
</dbReference>
<dbReference type="Gene3D" id="3.30.565.10">
    <property type="entry name" value="Histidine kinase-like ATPase, C-terminal domain"/>
    <property type="match status" value="1"/>
</dbReference>
<evidence type="ECO:0000256" key="5">
    <source>
        <dbReference type="ARBA" id="ARBA00012438"/>
    </source>
</evidence>
<keyword evidence="14" id="KW-0904">Protein phosphatase</keyword>
<dbReference type="InterPro" id="IPR036890">
    <property type="entry name" value="HATPase_C_sf"/>
</dbReference>
<dbReference type="SMART" id="SM00304">
    <property type="entry name" value="HAMP"/>
    <property type="match status" value="1"/>
</dbReference>
<dbReference type="PANTHER" id="PTHR44936">
    <property type="entry name" value="SENSOR PROTEIN CREC"/>
    <property type="match status" value="1"/>
</dbReference>
<sequence length="1314" mass="149921">MNYQSEPTHKHPYRTLGWTLLFLLIAGLGLEGWRYSIKPVSQINSEFISESIDNAVNLFNERQSTFYEESRELSVIVERQLRQGATRSNIYSTLSSYTSFWGASLTRNDSSFVWSNFSLDAIPTVRNRQSPSLSVRKQNNVTFWLYETSIRLNSENEPPMIYRLYTTSRIEQTNALPIGQSSEYHLLESVSNVLYYPVSFNFFNEPPENAIQQQALVNINQDSIGTAFALPGQLENAHSNWLDDTKFWRSIFAAFSLLCIGIVLFFWLDIFTSWKSLLLQLAIVISGWLICFYLSIPQRWISDLFGTGVSSELLETYRTLGSFARDGLFIFLGAFAISRNLNKERIHLESFWYPTTILISLIVGIINVLAILGAFYISYIVSDNSNLLLMSLQIIPPAATLFYYLFLGLMLFSTGLFLTALNRFFIRSGRDQRKLIATLITTGFLIALLVAQLYIPEVIQFNWAFVFSIIYFAAILLTAYAYINNPSLMDQLSTLRAIVVAAFILALIGTTITYNSSLEKQDMSLQERAMAFTQDEDTEVRDLTANILSELEQELNEITTEDLNNRVPFIQSEFTGTIEELIVEDRQRYSIDLQLVKPDGNLIADYSTDLSSPNWVQVFDIPRLSGVALDIEQITRNNNRPIVQLPELINKQDYSTFSRGWIPLFGEEEQNVTSDEDEEDDPIAWILCSVYKERPNFNKPIRAVMAALTYNDWSNSYLMQEYLKGKLVNSFKQGVTGSFPKYNRLRGPEQRQLETDSLFYYTSEQLQRTYRNLVWRVAPDRVLKVSTIKPDYKNVLFSFFRLNFTLLISACFIALILHATGIHSFTLHGKDERFRNRILDNFLLATLIFLLLLVVTTHYAIKYQNEEIVRQELFDKLESLTQSTQNNFAALPTANKNLPFSLDSLVNPLNVDASYYKNRTLTTSTTPQIYQQHLLPNTIPFPVYRDLYDEQLREGLTRVSLAQQDLLIGFRSVLSAENRPVAAVAIPTFLQSPKYDQQLLETTSYLIILYLVIFGLFIGGTALVSRRLTRPLIYIQRGLNKISEGDLDTKIPVKSNDEIGSLAEAYNEMVSRLKDLQEELAAAEREAAWKEMAQQVAHEIKNPLTPIKLNVQHLERQLASEDADVNELKPRIKEITKNIITQIQSLNNIASDFSKFSQPINQEFESVSLNSLVESVKDLYQHDEETSIVTELPPHNLIVEGVNDELRRVIINMVKNAFEAMPEGGIIKIRCYTQRQSAFIEIEDNGQGISEEDKSKIFVPNFSTKSSGTGLGLAICKKIIEVHRGSISFASIEGKGTTFIIKLPLKKQEVVQQS</sequence>
<dbReference type="Pfam" id="PF02518">
    <property type="entry name" value="HATPase_c"/>
    <property type="match status" value="1"/>
</dbReference>
<evidence type="ECO:0000256" key="9">
    <source>
        <dbReference type="ARBA" id="ARBA00022741"/>
    </source>
</evidence>
<dbReference type="PANTHER" id="PTHR44936:SF9">
    <property type="entry name" value="SENSOR PROTEIN CREC"/>
    <property type="match status" value="1"/>
</dbReference>
<dbReference type="PROSITE" id="PS50885">
    <property type="entry name" value="HAMP"/>
    <property type="match status" value="1"/>
</dbReference>
<keyword evidence="6" id="KW-1003">Cell membrane</keyword>
<feature type="transmembrane region" description="Helical" evidence="22">
    <location>
        <begin position="495"/>
        <end position="514"/>
    </location>
</feature>
<feature type="transmembrane region" description="Helical" evidence="22">
    <location>
        <begin position="401"/>
        <end position="423"/>
    </location>
</feature>